<feature type="region of interest" description="Disordered" evidence="1">
    <location>
        <begin position="1"/>
        <end position="36"/>
    </location>
</feature>
<dbReference type="InParanoid" id="A0A7R8UJX4"/>
<reference evidence="2 3" key="1">
    <citation type="submission" date="2020-11" db="EMBL/GenBank/DDBJ databases">
        <authorList>
            <person name="Wallbank WR R."/>
            <person name="Pardo Diaz C."/>
            <person name="Kozak K."/>
            <person name="Martin S."/>
            <person name="Jiggins C."/>
            <person name="Moest M."/>
            <person name="Warren A I."/>
            <person name="Generalovic N T."/>
            <person name="Byers J.R.P. K."/>
            <person name="Montejo-Kovacevich G."/>
            <person name="Yen C E."/>
        </authorList>
    </citation>
    <scope>NUCLEOTIDE SEQUENCE [LARGE SCALE GENOMIC DNA]</scope>
</reference>
<feature type="compositionally biased region" description="Polar residues" evidence="1">
    <location>
        <begin position="1"/>
        <end position="29"/>
    </location>
</feature>
<proteinExistence type="predicted"/>
<evidence type="ECO:0000313" key="3">
    <source>
        <dbReference type="Proteomes" id="UP000594454"/>
    </source>
</evidence>
<sequence>MSFRRQSLQHGLSMAGNQPNSVNASPQHTELQRRESLVKPTWQNVCPGQVSPKTLERVNGIEEGLHELTVNNNHAKADIKKTRKQVELFDIFGKVINMCLHVNVLLNVFKLLKESN</sequence>
<dbReference type="EMBL" id="LR899010">
    <property type="protein sequence ID" value="CAD7081909.1"/>
    <property type="molecule type" value="Genomic_DNA"/>
</dbReference>
<dbReference type="OrthoDB" id="9989112at2759"/>
<evidence type="ECO:0000313" key="2">
    <source>
        <dbReference type="EMBL" id="CAD7081909.1"/>
    </source>
</evidence>
<evidence type="ECO:0000256" key="1">
    <source>
        <dbReference type="SAM" id="MobiDB-lite"/>
    </source>
</evidence>
<dbReference type="Proteomes" id="UP000594454">
    <property type="component" value="Chromosome 2"/>
</dbReference>
<organism evidence="2 3">
    <name type="scientific">Hermetia illucens</name>
    <name type="common">Black soldier fly</name>
    <dbReference type="NCBI Taxonomy" id="343691"/>
    <lineage>
        <taxon>Eukaryota</taxon>
        <taxon>Metazoa</taxon>
        <taxon>Ecdysozoa</taxon>
        <taxon>Arthropoda</taxon>
        <taxon>Hexapoda</taxon>
        <taxon>Insecta</taxon>
        <taxon>Pterygota</taxon>
        <taxon>Neoptera</taxon>
        <taxon>Endopterygota</taxon>
        <taxon>Diptera</taxon>
        <taxon>Brachycera</taxon>
        <taxon>Stratiomyomorpha</taxon>
        <taxon>Stratiomyidae</taxon>
        <taxon>Hermetiinae</taxon>
        <taxon>Hermetia</taxon>
    </lineage>
</organism>
<accession>A0A7R8UJX4</accession>
<gene>
    <name evidence="2" type="ORF">HERILL_LOCUS4991</name>
</gene>
<name>A0A7R8UJX4_HERIL</name>
<keyword evidence="3" id="KW-1185">Reference proteome</keyword>
<dbReference type="AlphaFoldDB" id="A0A7R8UJX4"/>
<protein>
    <submittedName>
        <fullName evidence="2">Uncharacterized protein</fullName>
    </submittedName>
</protein>